<dbReference type="AlphaFoldDB" id="A0A1T5BQA2"/>
<dbReference type="InterPro" id="IPR050482">
    <property type="entry name" value="Sensor_HK_TwoCompSys"/>
</dbReference>
<dbReference type="Pfam" id="PF07730">
    <property type="entry name" value="HisKA_3"/>
    <property type="match status" value="1"/>
</dbReference>
<evidence type="ECO:0000313" key="7">
    <source>
        <dbReference type="Proteomes" id="UP000190150"/>
    </source>
</evidence>
<keyword evidence="2 6" id="KW-0418">Kinase</keyword>
<feature type="coiled-coil region" evidence="4">
    <location>
        <begin position="124"/>
        <end position="160"/>
    </location>
</feature>
<dbReference type="EMBL" id="FUZF01000002">
    <property type="protein sequence ID" value="SKB49325.1"/>
    <property type="molecule type" value="Genomic_DNA"/>
</dbReference>
<organism evidence="6 7">
    <name type="scientific">Sphingobacterium nematocida</name>
    <dbReference type="NCBI Taxonomy" id="1513896"/>
    <lineage>
        <taxon>Bacteria</taxon>
        <taxon>Pseudomonadati</taxon>
        <taxon>Bacteroidota</taxon>
        <taxon>Sphingobacteriia</taxon>
        <taxon>Sphingobacteriales</taxon>
        <taxon>Sphingobacteriaceae</taxon>
        <taxon>Sphingobacterium</taxon>
    </lineage>
</organism>
<dbReference type="CDD" id="cd16917">
    <property type="entry name" value="HATPase_UhpB-NarQ-NarX-like"/>
    <property type="match status" value="1"/>
</dbReference>
<dbReference type="Gene3D" id="1.20.5.1930">
    <property type="match status" value="1"/>
</dbReference>
<gene>
    <name evidence="6" type="ORF">SAMN05660841_00866</name>
</gene>
<dbReference type="GO" id="GO:0000155">
    <property type="term" value="F:phosphorelay sensor kinase activity"/>
    <property type="evidence" value="ECO:0007669"/>
    <property type="project" value="InterPro"/>
</dbReference>
<dbReference type="STRING" id="1513896.SAMN05660841_00866"/>
<keyword evidence="4" id="KW-0175">Coiled coil</keyword>
<dbReference type="Proteomes" id="UP000190150">
    <property type="component" value="Unassembled WGS sequence"/>
</dbReference>
<protein>
    <submittedName>
        <fullName evidence="6">Signal transduction histidine kinase</fullName>
    </submittedName>
</protein>
<keyword evidence="1" id="KW-0808">Transferase</keyword>
<feature type="domain" description="Histidine kinase" evidence="5">
    <location>
        <begin position="167"/>
        <end position="354"/>
    </location>
</feature>
<evidence type="ECO:0000313" key="6">
    <source>
        <dbReference type="EMBL" id="SKB49325.1"/>
    </source>
</evidence>
<name>A0A1T5BQA2_9SPHI</name>
<evidence type="ECO:0000256" key="4">
    <source>
        <dbReference type="SAM" id="Coils"/>
    </source>
</evidence>
<dbReference type="GO" id="GO:0046983">
    <property type="term" value="F:protein dimerization activity"/>
    <property type="evidence" value="ECO:0007669"/>
    <property type="project" value="InterPro"/>
</dbReference>
<reference evidence="7" key="1">
    <citation type="submission" date="2017-02" db="EMBL/GenBank/DDBJ databases">
        <authorList>
            <person name="Varghese N."/>
            <person name="Submissions S."/>
        </authorList>
    </citation>
    <scope>NUCLEOTIDE SEQUENCE [LARGE SCALE GENOMIC DNA]</scope>
    <source>
        <strain evidence="7">DSM 24091</strain>
    </source>
</reference>
<dbReference type="InterPro" id="IPR011712">
    <property type="entry name" value="Sig_transdc_His_kin_sub3_dim/P"/>
</dbReference>
<dbReference type="GO" id="GO:0016020">
    <property type="term" value="C:membrane"/>
    <property type="evidence" value="ECO:0007669"/>
    <property type="project" value="InterPro"/>
</dbReference>
<sequence length="358" mass="40432">MALHRNQDVLRNTIDSSLDMIQVFRAVRNDKDEIVDFIWILNNKASEKKFGDVIGKSLLTLNPGVVETGIFETFKKVVETGQPDESIRHYVHEQFNGWFQQSSVKQGDGVATTTRDITAYKKGIEMRISAARAAERRIRKLEAEQQREIFRVSLSTLEEERRQISERLHNGIGQILYGIKISMSALHYGLDESVFKNAKSYTDKLLKDAIDETRRISHELMPINLEQFGLKSAIEEICVELSGSTTFKFNIKGPYKNIENYLQLAVYRTVQELMLNVIEHAHATHCSINVEVNRTEILIAISDDGRGINILQTQKADLGLTSILSNIKLLNGDVHINAAPRGGTVVNITIPRSESIIV</sequence>
<dbReference type="Gene3D" id="3.30.565.10">
    <property type="entry name" value="Histidine kinase-like ATPase, C-terminal domain"/>
    <property type="match status" value="1"/>
</dbReference>
<dbReference type="Pfam" id="PF02518">
    <property type="entry name" value="HATPase_c"/>
    <property type="match status" value="1"/>
</dbReference>
<dbReference type="InterPro" id="IPR005467">
    <property type="entry name" value="His_kinase_dom"/>
</dbReference>
<dbReference type="PROSITE" id="PS50109">
    <property type="entry name" value="HIS_KIN"/>
    <property type="match status" value="1"/>
</dbReference>
<dbReference type="RefSeq" id="WP_079641517.1">
    <property type="nucleotide sequence ID" value="NZ_FUZF01000002.1"/>
</dbReference>
<dbReference type="SMART" id="SM00387">
    <property type="entry name" value="HATPase_c"/>
    <property type="match status" value="1"/>
</dbReference>
<dbReference type="InterPro" id="IPR003594">
    <property type="entry name" value="HATPase_dom"/>
</dbReference>
<evidence type="ECO:0000259" key="5">
    <source>
        <dbReference type="PROSITE" id="PS50109"/>
    </source>
</evidence>
<dbReference type="OrthoDB" id="5401121at2"/>
<dbReference type="Gene3D" id="3.30.450.20">
    <property type="entry name" value="PAS domain"/>
    <property type="match status" value="1"/>
</dbReference>
<evidence type="ECO:0000256" key="3">
    <source>
        <dbReference type="ARBA" id="ARBA00023012"/>
    </source>
</evidence>
<dbReference type="PANTHER" id="PTHR24421">
    <property type="entry name" value="NITRATE/NITRITE SENSOR PROTEIN NARX-RELATED"/>
    <property type="match status" value="1"/>
</dbReference>
<keyword evidence="3" id="KW-0902">Two-component regulatory system</keyword>
<proteinExistence type="predicted"/>
<keyword evidence="7" id="KW-1185">Reference proteome</keyword>
<evidence type="ECO:0000256" key="2">
    <source>
        <dbReference type="ARBA" id="ARBA00022777"/>
    </source>
</evidence>
<dbReference type="InterPro" id="IPR036890">
    <property type="entry name" value="HATPase_C_sf"/>
</dbReference>
<dbReference type="SUPFAM" id="SSF55874">
    <property type="entry name" value="ATPase domain of HSP90 chaperone/DNA topoisomerase II/histidine kinase"/>
    <property type="match status" value="1"/>
</dbReference>
<evidence type="ECO:0000256" key="1">
    <source>
        <dbReference type="ARBA" id="ARBA00022679"/>
    </source>
</evidence>
<accession>A0A1T5BQA2</accession>